<evidence type="ECO:0000256" key="1">
    <source>
        <dbReference type="SAM" id="MobiDB-lite"/>
    </source>
</evidence>
<dbReference type="Proteomes" id="UP000489600">
    <property type="component" value="Unassembled WGS sequence"/>
</dbReference>
<dbReference type="InterPro" id="IPR039869">
    <property type="entry name" value="UBTD1/2"/>
</dbReference>
<organism evidence="3 4">
    <name type="scientific">Arabis nemorensis</name>
    <dbReference type="NCBI Taxonomy" id="586526"/>
    <lineage>
        <taxon>Eukaryota</taxon>
        <taxon>Viridiplantae</taxon>
        <taxon>Streptophyta</taxon>
        <taxon>Embryophyta</taxon>
        <taxon>Tracheophyta</taxon>
        <taxon>Spermatophyta</taxon>
        <taxon>Magnoliopsida</taxon>
        <taxon>eudicotyledons</taxon>
        <taxon>Gunneridae</taxon>
        <taxon>Pentapetalae</taxon>
        <taxon>rosids</taxon>
        <taxon>malvids</taxon>
        <taxon>Brassicales</taxon>
        <taxon>Brassicaceae</taxon>
        <taxon>Arabideae</taxon>
        <taxon>Arabis</taxon>
    </lineage>
</organism>
<keyword evidence="4" id="KW-1185">Reference proteome</keyword>
<dbReference type="PANTHER" id="PTHR13609">
    <property type="entry name" value="UBIQUITIN DOMAIN CONTAINING 1 PROTEIN-RELATED"/>
    <property type="match status" value="1"/>
</dbReference>
<dbReference type="EMBL" id="CABITT030000006">
    <property type="protein sequence ID" value="VVB08081.1"/>
    <property type="molecule type" value="Genomic_DNA"/>
</dbReference>
<evidence type="ECO:0000313" key="3">
    <source>
        <dbReference type="EMBL" id="VVB08081.1"/>
    </source>
</evidence>
<sequence>MGCIGSSQAKNEGVKRKKIRKPKPWAHTEPITRAQLTNMREEFWDTSPHYGGQREIWDALRAAAEADQLKLAQTIVDSAGVIVENSDLTLCWDERGARYELPMYVLREPTNLITEQGQ</sequence>
<feature type="compositionally biased region" description="Polar residues" evidence="1">
    <location>
        <begin position="1"/>
        <end position="10"/>
    </location>
</feature>
<dbReference type="Pfam" id="PF16455">
    <property type="entry name" value="UBD"/>
    <property type="match status" value="1"/>
</dbReference>
<feature type="domain" description="DC-UbP/UBTD2 N-terminal" evidence="2">
    <location>
        <begin position="16"/>
        <end position="114"/>
    </location>
</feature>
<dbReference type="Gene3D" id="1.20.225.20">
    <property type="entry name" value="Ub domain-containing protein, DC-UbP/UBTD2, N-terminal domain"/>
    <property type="match status" value="1"/>
</dbReference>
<evidence type="ECO:0000313" key="4">
    <source>
        <dbReference type="Proteomes" id="UP000489600"/>
    </source>
</evidence>
<gene>
    <name evidence="3" type="ORF">ANE_LOCUS18525</name>
</gene>
<dbReference type="InterPro" id="IPR032752">
    <property type="entry name" value="DC-UbP/UBTD2_N"/>
</dbReference>
<evidence type="ECO:0000259" key="2">
    <source>
        <dbReference type="Pfam" id="PF16455"/>
    </source>
</evidence>
<proteinExistence type="predicted"/>
<reference evidence="3" key="1">
    <citation type="submission" date="2019-07" db="EMBL/GenBank/DDBJ databases">
        <authorList>
            <person name="Dittberner H."/>
        </authorList>
    </citation>
    <scope>NUCLEOTIDE SEQUENCE [LARGE SCALE GENOMIC DNA]</scope>
</reference>
<feature type="compositionally biased region" description="Basic residues" evidence="1">
    <location>
        <begin position="15"/>
        <end position="24"/>
    </location>
</feature>
<protein>
    <recommendedName>
        <fullName evidence="2">DC-UbP/UBTD2 N-terminal domain-containing protein</fullName>
    </recommendedName>
</protein>
<accession>A0A565C366</accession>
<dbReference type="OrthoDB" id="1640476at2759"/>
<name>A0A565C366_9BRAS</name>
<dbReference type="AlphaFoldDB" id="A0A565C366"/>
<dbReference type="InterPro" id="IPR038169">
    <property type="entry name" value="DC-UbP/UBTD2_N_sf"/>
</dbReference>
<comment type="caution">
    <text evidence="3">The sequence shown here is derived from an EMBL/GenBank/DDBJ whole genome shotgun (WGS) entry which is preliminary data.</text>
</comment>
<feature type="region of interest" description="Disordered" evidence="1">
    <location>
        <begin position="1"/>
        <end position="27"/>
    </location>
</feature>